<dbReference type="VEuPathDB" id="FungiDB:ATEG_08032"/>
<dbReference type="GO" id="GO:0033573">
    <property type="term" value="C:high-affinity iron permease complex"/>
    <property type="evidence" value="ECO:0007669"/>
    <property type="project" value="TreeGrafter"/>
</dbReference>
<feature type="domain" description="Plastocyanin-like" evidence="19">
    <location>
        <begin position="32"/>
        <end position="148"/>
    </location>
</feature>
<evidence type="ECO:0000256" key="5">
    <source>
        <dbReference type="ARBA" id="ARBA00022692"/>
    </source>
</evidence>
<evidence type="ECO:0000256" key="6">
    <source>
        <dbReference type="ARBA" id="ARBA00022723"/>
    </source>
</evidence>
<gene>
    <name evidence="20" type="ORF">ATEIFO6365_0012006800</name>
</gene>
<evidence type="ECO:0000256" key="12">
    <source>
        <dbReference type="ARBA" id="ARBA00023008"/>
    </source>
</evidence>
<dbReference type="OrthoDB" id="2121828at2759"/>
<dbReference type="Pfam" id="PF07732">
    <property type="entry name" value="Cu-oxidase_3"/>
    <property type="match status" value="1"/>
</dbReference>
<keyword evidence="21" id="KW-1185">Reference proteome</keyword>
<keyword evidence="10" id="KW-0560">Oxidoreductase</keyword>
<dbReference type="InterPro" id="IPR002355">
    <property type="entry name" value="Cu_oxidase_Cu_BS"/>
</dbReference>
<dbReference type="InterPro" id="IPR001117">
    <property type="entry name" value="Cu-oxidase_2nd"/>
</dbReference>
<dbReference type="GO" id="GO:0033215">
    <property type="term" value="P:reductive iron assimilation"/>
    <property type="evidence" value="ECO:0007669"/>
    <property type="project" value="TreeGrafter"/>
</dbReference>
<evidence type="ECO:0000256" key="16">
    <source>
        <dbReference type="ARBA" id="ARBA00037814"/>
    </source>
</evidence>
<evidence type="ECO:0000259" key="19">
    <source>
        <dbReference type="Pfam" id="PF07732"/>
    </source>
</evidence>
<feature type="domain" description="Plastocyanin-like" evidence="18">
    <location>
        <begin position="365"/>
        <end position="497"/>
    </location>
</feature>
<dbReference type="PROSITE" id="PS00079">
    <property type="entry name" value="MULTICOPPER_OXIDASE1"/>
    <property type="match status" value="2"/>
</dbReference>
<dbReference type="FunFam" id="2.60.40.420:FF:000024">
    <property type="entry name" value="FET5p Multicopper oxidase"/>
    <property type="match status" value="1"/>
</dbReference>
<name>A0A5M3ZBE9_ASPTE</name>
<dbReference type="GO" id="GO:0010106">
    <property type="term" value="P:cellular response to iron ion starvation"/>
    <property type="evidence" value="ECO:0007669"/>
    <property type="project" value="TreeGrafter"/>
</dbReference>
<dbReference type="CDD" id="cd13899">
    <property type="entry name" value="CuRO_3_Fet3p"/>
    <property type="match status" value="1"/>
</dbReference>
<evidence type="ECO:0000256" key="14">
    <source>
        <dbReference type="ARBA" id="ARBA00023136"/>
    </source>
</evidence>
<dbReference type="CDD" id="cd13877">
    <property type="entry name" value="CuRO_2_Fet3p_like"/>
    <property type="match status" value="1"/>
</dbReference>
<dbReference type="InterPro" id="IPR045087">
    <property type="entry name" value="Cu-oxidase_fam"/>
</dbReference>
<evidence type="ECO:0000313" key="20">
    <source>
        <dbReference type="EMBL" id="GFF20312.1"/>
    </source>
</evidence>
<dbReference type="Gene3D" id="2.60.40.420">
    <property type="entry name" value="Cupredoxins - blue copper proteins"/>
    <property type="match status" value="3"/>
</dbReference>
<comment type="caution">
    <text evidence="20">The sequence shown here is derived from an EMBL/GenBank/DDBJ whole genome shotgun (WGS) entry which is preliminary data.</text>
</comment>
<keyword evidence="13" id="KW-0406">Ion transport</keyword>
<keyword evidence="4" id="KW-0410">Iron transport</keyword>
<keyword evidence="8" id="KW-0677">Repeat</keyword>
<evidence type="ECO:0000259" key="18">
    <source>
        <dbReference type="Pfam" id="PF07731"/>
    </source>
</evidence>
<evidence type="ECO:0000256" key="1">
    <source>
        <dbReference type="ARBA" id="ARBA00010609"/>
    </source>
</evidence>
<dbReference type="SUPFAM" id="SSF49503">
    <property type="entry name" value="Cupredoxins"/>
    <property type="match status" value="3"/>
</dbReference>
<keyword evidence="6" id="KW-0479">Metal-binding</keyword>
<protein>
    <submittedName>
        <fullName evidence="20">Iron transport multicopper oxidase FET3</fullName>
    </submittedName>
</protein>
<evidence type="ECO:0000256" key="13">
    <source>
        <dbReference type="ARBA" id="ARBA00023065"/>
    </source>
</evidence>
<dbReference type="InterPro" id="IPR011707">
    <property type="entry name" value="Cu-oxidase-like_N"/>
</dbReference>
<keyword evidence="3" id="KW-1003">Cell membrane</keyword>
<organism evidence="20 21">
    <name type="scientific">Aspergillus terreus</name>
    <dbReference type="NCBI Taxonomy" id="33178"/>
    <lineage>
        <taxon>Eukaryota</taxon>
        <taxon>Fungi</taxon>
        <taxon>Dikarya</taxon>
        <taxon>Ascomycota</taxon>
        <taxon>Pezizomycotina</taxon>
        <taxon>Eurotiomycetes</taxon>
        <taxon>Eurotiomycetidae</taxon>
        <taxon>Eurotiales</taxon>
        <taxon>Aspergillaceae</taxon>
        <taxon>Aspergillus</taxon>
        <taxon>Aspergillus subgen. Circumdati</taxon>
    </lineage>
</organism>
<evidence type="ECO:0000256" key="8">
    <source>
        <dbReference type="ARBA" id="ARBA00022737"/>
    </source>
</evidence>
<keyword evidence="15" id="KW-0325">Glycoprotein</keyword>
<sequence>MELTQLRPFVLTSFLLHCLLTSAATLHYDFNITWVNANPDGQMTRPVIGINGEWPPPVLNFTRGDQIIARVHNALGNETTSLHWHGFYMNGTTHMDGPPSVTQCEIAPGSTFVYNFTANQTGTYWYHSHTRGQYPDGLRQALVIKDPEDPYAGKYDEERVITLSDWYHDQMPGLLKQFISVTNPTGAEPVPNSALMNDTQNLTVPVEPGKTYLFHLANVGAFASQYFWIEGHTMQIVEVDGIWTEPSEASMIYITSAQRYSVLVTMKNDTTKNYAMVGSMDTDLFDQVPSTLNYNVTGWLVYDDSAEKSPPAAVSSFDPYDDFNLVPFDREHLLGEADYTVSLDLTMDNLGNGANYAFFNGITYVMPKVPTLYSVLSTGSAASDPAIYGTNTHAFVLEKGDIIDIVLNNDDTGKHPFHLHGHAFQVISRSAENAGHYNASNHTAFPQTPMRRDTLYVLGGGHFVVRFRADNPGVWLFHCHIEWHMDSGLAATMVEAPLELQKTLVIPSDHYDVCAATGTKTSGNAAGNTEDYYDLTGANTSPAPLPAGFTARGIVALVFSCVAAVLGLISITWYGLAPMSRPAETGENRQED</sequence>
<dbReference type="PANTHER" id="PTHR11709:SF361">
    <property type="entry name" value="IRON TRANSPORT MULTICOPPER OXIDASE FET3"/>
    <property type="match status" value="1"/>
</dbReference>
<dbReference type="FunFam" id="2.60.40.420:FF:000022">
    <property type="entry name" value="FET5p Multicopper oxidase"/>
    <property type="match status" value="1"/>
</dbReference>
<keyword evidence="7" id="KW-0732">Signal</keyword>
<comment type="similarity">
    <text evidence="1">Belongs to the multicopper oxidase family.</text>
</comment>
<evidence type="ECO:0000256" key="3">
    <source>
        <dbReference type="ARBA" id="ARBA00022475"/>
    </source>
</evidence>
<keyword evidence="14" id="KW-0472">Membrane</keyword>
<dbReference type="FunFam" id="2.60.40.420:FF:000025">
    <property type="entry name" value="FET5p Multicopper oxidase"/>
    <property type="match status" value="1"/>
</dbReference>
<evidence type="ECO:0000256" key="11">
    <source>
        <dbReference type="ARBA" id="ARBA00023004"/>
    </source>
</evidence>
<dbReference type="PROSITE" id="PS00080">
    <property type="entry name" value="MULTICOPPER_OXIDASE2"/>
    <property type="match status" value="1"/>
</dbReference>
<keyword evidence="5" id="KW-0812">Transmembrane</keyword>
<comment type="subcellular location">
    <subcellularLocation>
        <location evidence="16">Cell membrane</location>
        <topology evidence="16">Single-pass type I membrane protein</topology>
        <orientation evidence="16">Extracellular side</orientation>
    </subcellularLocation>
</comment>
<evidence type="ECO:0000313" key="21">
    <source>
        <dbReference type="Proteomes" id="UP000452235"/>
    </source>
</evidence>
<keyword evidence="9" id="KW-1133">Transmembrane helix</keyword>
<dbReference type="AlphaFoldDB" id="A0A5M3ZBE9"/>
<dbReference type="InterPro" id="IPR044130">
    <property type="entry name" value="CuRO_2_Fet3-like"/>
</dbReference>
<feature type="domain" description="Plastocyanin-like" evidence="17">
    <location>
        <begin position="157"/>
        <end position="304"/>
    </location>
</feature>
<evidence type="ECO:0000256" key="7">
    <source>
        <dbReference type="ARBA" id="ARBA00022729"/>
    </source>
</evidence>
<dbReference type="Pfam" id="PF07731">
    <property type="entry name" value="Cu-oxidase_2"/>
    <property type="match status" value="1"/>
</dbReference>
<dbReference type="Proteomes" id="UP000452235">
    <property type="component" value="Unassembled WGS sequence"/>
</dbReference>
<keyword evidence="12" id="KW-0186">Copper</keyword>
<evidence type="ECO:0000256" key="10">
    <source>
        <dbReference type="ARBA" id="ARBA00023002"/>
    </source>
</evidence>
<evidence type="ECO:0000256" key="9">
    <source>
        <dbReference type="ARBA" id="ARBA00022989"/>
    </source>
</evidence>
<evidence type="ECO:0000256" key="15">
    <source>
        <dbReference type="ARBA" id="ARBA00023180"/>
    </source>
</evidence>
<evidence type="ECO:0000259" key="17">
    <source>
        <dbReference type="Pfam" id="PF00394"/>
    </source>
</evidence>
<dbReference type="CDD" id="cd13851">
    <property type="entry name" value="CuRO_1_Fet3p"/>
    <property type="match status" value="1"/>
</dbReference>
<dbReference type="InterPro" id="IPR011706">
    <property type="entry name" value="Cu-oxidase_C"/>
</dbReference>
<dbReference type="InterPro" id="IPR008972">
    <property type="entry name" value="Cupredoxin"/>
</dbReference>
<dbReference type="EMBL" id="BLJY01000012">
    <property type="protein sequence ID" value="GFF20312.1"/>
    <property type="molecule type" value="Genomic_DNA"/>
</dbReference>
<keyword evidence="11" id="KW-0408">Iron</keyword>
<proteinExistence type="inferred from homology"/>
<dbReference type="PANTHER" id="PTHR11709">
    <property type="entry name" value="MULTI-COPPER OXIDASE"/>
    <property type="match status" value="1"/>
</dbReference>
<accession>A0A5M3ZBE9</accession>
<reference evidence="20 21" key="1">
    <citation type="submission" date="2020-01" db="EMBL/GenBank/DDBJ databases">
        <title>Aspergillus terreus IFO 6365 whole genome shotgun sequence.</title>
        <authorList>
            <person name="Kanamasa S."/>
            <person name="Takahashi H."/>
        </authorList>
    </citation>
    <scope>NUCLEOTIDE SEQUENCE [LARGE SCALE GENOMIC DNA]</scope>
    <source>
        <strain evidence="20 21">IFO 6365</strain>
    </source>
</reference>
<evidence type="ECO:0000256" key="2">
    <source>
        <dbReference type="ARBA" id="ARBA00022448"/>
    </source>
</evidence>
<keyword evidence="2" id="KW-0813">Transport</keyword>
<evidence type="ECO:0000256" key="4">
    <source>
        <dbReference type="ARBA" id="ARBA00022496"/>
    </source>
</evidence>
<dbReference type="GO" id="GO:0004322">
    <property type="term" value="F:ferroxidase activity"/>
    <property type="evidence" value="ECO:0007669"/>
    <property type="project" value="TreeGrafter"/>
</dbReference>
<dbReference type="Pfam" id="PF00394">
    <property type="entry name" value="Cu-oxidase"/>
    <property type="match status" value="1"/>
</dbReference>
<dbReference type="InterPro" id="IPR033138">
    <property type="entry name" value="Cu_oxidase_CS"/>
</dbReference>
<dbReference type="GO" id="GO:0005507">
    <property type="term" value="F:copper ion binding"/>
    <property type="evidence" value="ECO:0007669"/>
    <property type="project" value="InterPro"/>
</dbReference>